<comment type="caution">
    <text evidence="2">The sequence shown here is derived from an EMBL/GenBank/DDBJ whole genome shotgun (WGS) entry which is preliminary data.</text>
</comment>
<dbReference type="Pfam" id="PF00314">
    <property type="entry name" value="Thaumatin"/>
    <property type="match status" value="1"/>
</dbReference>
<evidence type="ECO:0000313" key="2">
    <source>
        <dbReference type="EMBL" id="KAK7830773.1"/>
    </source>
</evidence>
<dbReference type="EMBL" id="PKMF04000456">
    <property type="protein sequence ID" value="KAK7830773.1"/>
    <property type="molecule type" value="Genomic_DNA"/>
</dbReference>
<organism evidence="2 3">
    <name type="scientific">Quercus suber</name>
    <name type="common">Cork oak</name>
    <dbReference type="NCBI Taxonomy" id="58331"/>
    <lineage>
        <taxon>Eukaryota</taxon>
        <taxon>Viridiplantae</taxon>
        <taxon>Streptophyta</taxon>
        <taxon>Embryophyta</taxon>
        <taxon>Tracheophyta</taxon>
        <taxon>Spermatophyta</taxon>
        <taxon>Magnoliopsida</taxon>
        <taxon>eudicotyledons</taxon>
        <taxon>Gunneridae</taxon>
        <taxon>Pentapetalae</taxon>
        <taxon>rosids</taxon>
        <taxon>fabids</taxon>
        <taxon>Fagales</taxon>
        <taxon>Fagaceae</taxon>
        <taxon>Quercus</taxon>
    </lineage>
</organism>
<proteinExistence type="inferred from homology"/>
<dbReference type="AlphaFoldDB" id="A0AAW0JVI9"/>
<dbReference type="Gene3D" id="2.60.110.10">
    <property type="entry name" value="Thaumatin"/>
    <property type="match status" value="1"/>
</dbReference>
<evidence type="ECO:0000313" key="3">
    <source>
        <dbReference type="Proteomes" id="UP000237347"/>
    </source>
</evidence>
<dbReference type="SUPFAM" id="SSF49870">
    <property type="entry name" value="Osmotin, thaumatin-like protein"/>
    <property type="match status" value="1"/>
</dbReference>
<dbReference type="Proteomes" id="UP000237347">
    <property type="component" value="Unassembled WGS sequence"/>
</dbReference>
<reference evidence="2 3" key="1">
    <citation type="journal article" date="2018" name="Sci. Data">
        <title>The draft genome sequence of cork oak.</title>
        <authorList>
            <person name="Ramos A.M."/>
            <person name="Usie A."/>
            <person name="Barbosa P."/>
            <person name="Barros P.M."/>
            <person name="Capote T."/>
            <person name="Chaves I."/>
            <person name="Simoes F."/>
            <person name="Abreu I."/>
            <person name="Carrasquinho I."/>
            <person name="Faro C."/>
            <person name="Guimaraes J.B."/>
            <person name="Mendonca D."/>
            <person name="Nobrega F."/>
            <person name="Rodrigues L."/>
            <person name="Saibo N.J.M."/>
            <person name="Varela M.C."/>
            <person name="Egas C."/>
            <person name="Matos J."/>
            <person name="Miguel C.M."/>
            <person name="Oliveira M.M."/>
            <person name="Ricardo C.P."/>
            <person name="Goncalves S."/>
        </authorList>
    </citation>
    <scope>NUCLEOTIDE SEQUENCE [LARGE SCALE GENOMIC DNA]</scope>
    <source>
        <strain evidence="3">cv. HL8</strain>
    </source>
</reference>
<name>A0AAW0JVI9_QUESU</name>
<sequence length="57" mass="6289">MAVRGYRGRVIACKSACLAFNQPQYCCTGNYGTQINVLLLTILRFSSIMPSSIQLCL</sequence>
<gene>
    <name evidence="2" type="primary">TL1_19</name>
    <name evidence="2" type="ORF">CFP56_027975</name>
</gene>
<keyword evidence="3" id="KW-1185">Reference proteome</keyword>
<dbReference type="InterPro" id="IPR037176">
    <property type="entry name" value="Osmotin/thaumatin-like_sf"/>
</dbReference>
<evidence type="ECO:0000256" key="1">
    <source>
        <dbReference type="ARBA" id="ARBA00010607"/>
    </source>
</evidence>
<dbReference type="InterPro" id="IPR001938">
    <property type="entry name" value="Thaumatin"/>
</dbReference>
<comment type="similarity">
    <text evidence="1">Belongs to the thaumatin family.</text>
</comment>
<accession>A0AAW0JVI9</accession>
<protein>
    <submittedName>
        <fullName evidence="2">Thaumatin-like protein 1</fullName>
    </submittedName>
</protein>